<dbReference type="PANTHER" id="PTHR10657">
    <property type="entry name" value="PEPTIDYL-PROLYL CIS-TRANS ISOMERASE"/>
    <property type="match status" value="1"/>
</dbReference>
<dbReference type="InterPro" id="IPR023058">
    <property type="entry name" value="PPIase_PpiC_CS"/>
</dbReference>
<dbReference type="InterPro" id="IPR000297">
    <property type="entry name" value="PPIase_PpiC"/>
</dbReference>
<evidence type="ECO:0000313" key="9">
    <source>
        <dbReference type="Proteomes" id="UP000037751"/>
    </source>
</evidence>
<evidence type="ECO:0000313" key="8">
    <source>
        <dbReference type="EMBL" id="KOS14236.1"/>
    </source>
</evidence>
<dbReference type="STRING" id="77020.A0A0M8MKE2"/>
<dbReference type="GO" id="GO:0005634">
    <property type="term" value="C:nucleus"/>
    <property type="evidence" value="ECO:0007669"/>
    <property type="project" value="TreeGrafter"/>
</dbReference>
<dbReference type="GO" id="GO:0003755">
    <property type="term" value="F:peptidyl-prolyl cis-trans isomerase activity"/>
    <property type="evidence" value="ECO:0007669"/>
    <property type="project" value="UniProtKB-UniRule"/>
</dbReference>
<dbReference type="Gene3D" id="3.10.50.40">
    <property type="match status" value="1"/>
</dbReference>
<dbReference type="VEuPathDB" id="FungiDB:Malapachy_3774"/>
<dbReference type="Pfam" id="PF00397">
    <property type="entry name" value="WW"/>
    <property type="match status" value="1"/>
</dbReference>
<keyword evidence="2 4" id="KW-0697">Rotamase</keyword>
<dbReference type="EMBL" id="LGAV01000004">
    <property type="protein sequence ID" value="KOS14236.1"/>
    <property type="molecule type" value="Genomic_DNA"/>
</dbReference>
<dbReference type="PANTHER" id="PTHR10657:SF4">
    <property type="entry name" value="PEPTIDYL-PROLYL CIS-TRANS ISOMERASE-RELATED"/>
    <property type="match status" value="1"/>
</dbReference>
<dbReference type="RefSeq" id="XP_017991868.1">
    <property type="nucleotide sequence ID" value="XM_018138233.1"/>
</dbReference>
<dbReference type="GO" id="GO:0060255">
    <property type="term" value="P:regulation of macromolecule metabolic process"/>
    <property type="evidence" value="ECO:0007669"/>
    <property type="project" value="UniProtKB-ARBA"/>
</dbReference>
<dbReference type="PROSITE" id="PS50020">
    <property type="entry name" value="WW_DOMAIN_2"/>
    <property type="match status" value="1"/>
</dbReference>
<dbReference type="EC" id="5.2.1.8" evidence="5"/>
<dbReference type="PROSITE" id="PS01096">
    <property type="entry name" value="PPIC_PPIASE_1"/>
    <property type="match status" value="1"/>
</dbReference>
<organism evidence="8 9">
    <name type="scientific">Malassezia pachydermatis</name>
    <dbReference type="NCBI Taxonomy" id="77020"/>
    <lineage>
        <taxon>Eukaryota</taxon>
        <taxon>Fungi</taxon>
        <taxon>Dikarya</taxon>
        <taxon>Basidiomycota</taxon>
        <taxon>Ustilaginomycotina</taxon>
        <taxon>Malasseziomycetes</taxon>
        <taxon>Malasseziales</taxon>
        <taxon>Malasseziaceae</taxon>
        <taxon>Malassezia</taxon>
    </lineage>
</organism>
<feature type="domain" description="WW" evidence="6">
    <location>
        <begin position="1"/>
        <end position="33"/>
    </location>
</feature>
<dbReference type="CDD" id="cd00201">
    <property type="entry name" value="WW"/>
    <property type="match status" value="1"/>
</dbReference>
<dbReference type="FunFam" id="3.10.50.40:FF:000010">
    <property type="entry name" value="Peptidyl-prolyl cis-trans isomerase Pin1"/>
    <property type="match status" value="1"/>
</dbReference>
<evidence type="ECO:0000256" key="4">
    <source>
        <dbReference type="PROSITE-ProRule" id="PRU00278"/>
    </source>
</evidence>
<dbReference type="InterPro" id="IPR036020">
    <property type="entry name" value="WW_dom_sf"/>
</dbReference>
<dbReference type="InterPro" id="IPR001202">
    <property type="entry name" value="WW_dom"/>
</dbReference>
<feature type="domain" description="PpiC" evidence="7">
    <location>
        <begin position="56"/>
        <end position="169"/>
    </location>
</feature>
<dbReference type="Pfam" id="PF00639">
    <property type="entry name" value="Rotamase"/>
    <property type="match status" value="1"/>
</dbReference>
<protein>
    <recommendedName>
        <fullName evidence="5">Peptidyl-prolyl cis-trans isomerase</fullName>
        <ecNumber evidence="5">5.2.1.8</ecNumber>
    </recommendedName>
</protein>
<keyword evidence="9" id="KW-1185">Reference proteome</keyword>
<accession>A0A0M8MKE2</accession>
<dbReference type="PROSITE" id="PS50198">
    <property type="entry name" value="PPIC_PPIASE_2"/>
    <property type="match status" value="1"/>
</dbReference>
<dbReference type="GO" id="GO:0005829">
    <property type="term" value="C:cytosol"/>
    <property type="evidence" value="ECO:0007669"/>
    <property type="project" value="TreeGrafter"/>
</dbReference>
<gene>
    <name evidence="8" type="ORF">Malapachy_3774</name>
</gene>
<dbReference type="SUPFAM" id="SSF54534">
    <property type="entry name" value="FKBP-like"/>
    <property type="match status" value="1"/>
</dbReference>
<proteinExistence type="predicted"/>
<dbReference type="InterPro" id="IPR046357">
    <property type="entry name" value="PPIase_dom_sf"/>
</dbReference>
<name>A0A0M8MKE2_9BASI</name>
<dbReference type="Proteomes" id="UP000037751">
    <property type="component" value="Unassembled WGS sequence"/>
</dbReference>
<evidence type="ECO:0000256" key="2">
    <source>
        <dbReference type="ARBA" id="ARBA00023110"/>
    </source>
</evidence>
<comment type="catalytic activity">
    <reaction evidence="1 5">
        <text>[protein]-peptidylproline (omega=180) = [protein]-peptidylproline (omega=0)</text>
        <dbReference type="Rhea" id="RHEA:16237"/>
        <dbReference type="Rhea" id="RHEA-COMP:10747"/>
        <dbReference type="Rhea" id="RHEA-COMP:10748"/>
        <dbReference type="ChEBI" id="CHEBI:83833"/>
        <dbReference type="ChEBI" id="CHEBI:83834"/>
        <dbReference type="EC" id="5.2.1.8"/>
    </reaction>
</comment>
<dbReference type="GO" id="GO:0080090">
    <property type="term" value="P:regulation of primary metabolic process"/>
    <property type="evidence" value="ECO:0007669"/>
    <property type="project" value="UniProtKB-ARBA"/>
</dbReference>
<dbReference type="Gene3D" id="2.20.70.10">
    <property type="match status" value="1"/>
</dbReference>
<dbReference type="InterPro" id="IPR051370">
    <property type="entry name" value="PPIase_Pin1"/>
</dbReference>
<evidence type="ECO:0000259" key="7">
    <source>
        <dbReference type="PROSITE" id="PS50198"/>
    </source>
</evidence>
<keyword evidence="3 4" id="KW-0413">Isomerase</keyword>
<dbReference type="GeneID" id="28730109"/>
<evidence type="ECO:0000256" key="1">
    <source>
        <dbReference type="ARBA" id="ARBA00000971"/>
    </source>
</evidence>
<dbReference type="AlphaFoldDB" id="A0A0M8MKE2"/>
<sequence>MSSAWEVRFSNSRKLPYFYNPQTHESMWELPEGISEEQARKLPGGHLLGEASQSGPAHVRASHLLVKHNQSRRPSSWREKTITRSKEEAIAQLKAYQQQLGEHPSVQAFGELAQQFSDCSSARSGGDLGSFGRGQMQRPFEEAAFALPVGAMSDIVETDSGVHLILRTA</sequence>
<dbReference type="OrthoDB" id="2530521at2759"/>
<comment type="caution">
    <text evidence="8">The sequence shown here is derived from an EMBL/GenBank/DDBJ whole genome shotgun (WGS) entry which is preliminary data.</text>
</comment>
<evidence type="ECO:0000256" key="3">
    <source>
        <dbReference type="ARBA" id="ARBA00023235"/>
    </source>
</evidence>
<dbReference type="SUPFAM" id="SSF51045">
    <property type="entry name" value="WW domain"/>
    <property type="match status" value="1"/>
</dbReference>
<evidence type="ECO:0000259" key="6">
    <source>
        <dbReference type="PROSITE" id="PS50020"/>
    </source>
</evidence>
<dbReference type="SMART" id="SM00456">
    <property type="entry name" value="WW"/>
    <property type="match status" value="1"/>
</dbReference>
<evidence type="ECO:0000256" key="5">
    <source>
        <dbReference type="RuleBase" id="RU363014"/>
    </source>
</evidence>
<reference evidence="8 9" key="1">
    <citation type="submission" date="2015-07" db="EMBL/GenBank/DDBJ databases">
        <title>Draft Genome Sequence of Malassezia furfur CBS1878 and Malassezia pachydermatis CBS1879.</title>
        <authorList>
            <person name="Triana S."/>
            <person name="Ohm R."/>
            <person name="Gonzalez A."/>
            <person name="DeCock H."/>
            <person name="Restrepo S."/>
            <person name="Celis A."/>
        </authorList>
    </citation>
    <scope>NUCLEOTIDE SEQUENCE [LARGE SCALE GENOMIC DNA]</scope>
    <source>
        <strain evidence="8 9">CBS 1879</strain>
    </source>
</reference>